<comment type="caution">
    <text evidence="2">The sequence shown here is derived from an EMBL/GenBank/DDBJ whole genome shotgun (WGS) entry which is preliminary data.</text>
</comment>
<proteinExistence type="predicted"/>
<keyword evidence="3" id="KW-1185">Reference proteome</keyword>
<name>A0ABW1J7V1_9PSEU</name>
<sequence length="99" mass="11390">MTSLDGQTRLDATYRPARDQCGDPTQDPPMVVRVHPDDDPRDPEARRVIRITDPGRWVWLQVTGTGRFVTYQHRDVAGWPIQHPIVYAATFRHASRGKR</sequence>
<organism evidence="2 3">
    <name type="scientific">Pseudonocardia hispaniensis</name>
    <dbReference type="NCBI Taxonomy" id="904933"/>
    <lineage>
        <taxon>Bacteria</taxon>
        <taxon>Bacillati</taxon>
        <taxon>Actinomycetota</taxon>
        <taxon>Actinomycetes</taxon>
        <taxon>Pseudonocardiales</taxon>
        <taxon>Pseudonocardiaceae</taxon>
        <taxon>Pseudonocardia</taxon>
    </lineage>
</organism>
<accession>A0ABW1J7V1</accession>
<evidence type="ECO:0000313" key="3">
    <source>
        <dbReference type="Proteomes" id="UP001596302"/>
    </source>
</evidence>
<dbReference type="RefSeq" id="WP_379587781.1">
    <property type="nucleotide sequence ID" value="NZ_JBHSQW010000044.1"/>
</dbReference>
<protein>
    <submittedName>
        <fullName evidence="2">Uncharacterized protein</fullName>
    </submittedName>
</protein>
<feature type="region of interest" description="Disordered" evidence="1">
    <location>
        <begin position="1"/>
        <end position="43"/>
    </location>
</feature>
<evidence type="ECO:0000313" key="2">
    <source>
        <dbReference type="EMBL" id="MFC5996914.1"/>
    </source>
</evidence>
<gene>
    <name evidence="2" type="ORF">ACFQE5_22140</name>
</gene>
<evidence type="ECO:0000256" key="1">
    <source>
        <dbReference type="SAM" id="MobiDB-lite"/>
    </source>
</evidence>
<dbReference type="Proteomes" id="UP001596302">
    <property type="component" value="Unassembled WGS sequence"/>
</dbReference>
<reference evidence="3" key="1">
    <citation type="journal article" date="2019" name="Int. J. Syst. Evol. Microbiol.">
        <title>The Global Catalogue of Microorganisms (GCM) 10K type strain sequencing project: providing services to taxonomists for standard genome sequencing and annotation.</title>
        <authorList>
            <consortium name="The Broad Institute Genomics Platform"/>
            <consortium name="The Broad Institute Genome Sequencing Center for Infectious Disease"/>
            <person name="Wu L."/>
            <person name="Ma J."/>
        </authorList>
    </citation>
    <scope>NUCLEOTIDE SEQUENCE [LARGE SCALE GENOMIC DNA]</scope>
    <source>
        <strain evidence="3">CCM 8391</strain>
    </source>
</reference>
<dbReference type="EMBL" id="JBHSQW010000044">
    <property type="protein sequence ID" value="MFC5996914.1"/>
    <property type="molecule type" value="Genomic_DNA"/>
</dbReference>
<feature type="compositionally biased region" description="Basic and acidic residues" evidence="1">
    <location>
        <begin position="34"/>
        <end position="43"/>
    </location>
</feature>